<dbReference type="InterPro" id="IPR003594">
    <property type="entry name" value="HATPase_dom"/>
</dbReference>
<dbReference type="SUPFAM" id="SSF55874">
    <property type="entry name" value="ATPase domain of HSP90 chaperone/DNA topoisomerase II/histidine kinase"/>
    <property type="match status" value="1"/>
</dbReference>
<dbReference type="InterPro" id="IPR011006">
    <property type="entry name" value="CheY-like_superfamily"/>
</dbReference>
<dbReference type="Pfam" id="PF00072">
    <property type="entry name" value="Response_reg"/>
    <property type="match status" value="1"/>
</dbReference>
<proteinExistence type="predicted"/>
<dbReference type="Pfam" id="PF12833">
    <property type="entry name" value="HTH_18"/>
    <property type="match status" value="1"/>
</dbReference>
<protein>
    <recommendedName>
        <fullName evidence="2">histidine kinase</fullName>
        <ecNumber evidence="2">2.7.13.3</ecNumber>
    </recommendedName>
</protein>
<dbReference type="SUPFAM" id="SSF47384">
    <property type="entry name" value="Homodimeric domain of signal transducing histidine kinase"/>
    <property type="match status" value="1"/>
</dbReference>
<dbReference type="Pfam" id="PF02518">
    <property type="entry name" value="HATPase_c"/>
    <property type="match status" value="1"/>
</dbReference>
<dbReference type="PANTHER" id="PTHR43547:SF2">
    <property type="entry name" value="HYBRID SIGNAL TRANSDUCTION HISTIDINE KINASE C"/>
    <property type="match status" value="1"/>
</dbReference>
<keyword evidence="8" id="KW-1133">Transmembrane helix</keyword>
<accession>A0ABV9L1Z5</accession>
<dbReference type="Gene3D" id="2.60.40.10">
    <property type="entry name" value="Immunoglobulins"/>
    <property type="match status" value="1"/>
</dbReference>
<organism evidence="12 13">
    <name type="scientific">Dysgonomonas termitidis</name>
    <dbReference type="NCBI Taxonomy" id="1516126"/>
    <lineage>
        <taxon>Bacteria</taxon>
        <taxon>Pseudomonadati</taxon>
        <taxon>Bacteroidota</taxon>
        <taxon>Bacteroidia</taxon>
        <taxon>Bacteroidales</taxon>
        <taxon>Dysgonomonadaceae</taxon>
        <taxon>Dysgonomonas</taxon>
    </lineage>
</organism>
<evidence type="ECO:0000259" key="10">
    <source>
        <dbReference type="PROSITE" id="PS50109"/>
    </source>
</evidence>
<evidence type="ECO:0000256" key="5">
    <source>
        <dbReference type="ARBA" id="ARBA00023125"/>
    </source>
</evidence>
<dbReference type="Gene3D" id="3.30.565.10">
    <property type="entry name" value="Histidine kinase-like ATPase, C-terminal domain"/>
    <property type="match status" value="1"/>
</dbReference>
<keyword evidence="5" id="KW-0238">DNA-binding</keyword>
<gene>
    <name evidence="12" type="ORF">ACFO6W_22490</name>
</gene>
<dbReference type="InterPro" id="IPR015943">
    <property type="entry name" value="WD40/YVTN_repeat-like_dom_sf"/>
</dbReference>
<evidence type="ECO:0000313" key="12">
    <source>
        <dbReference type="EMBL" id="MFC4676455.1"/>
    </source>
</evidence>
<dbReference type="SMART" id="SM00388">
    <property type="entry name" value="HisKA"/>
    <property type="match status" value="1"/>
</dbReference>
<evidence type="ECO:0000256" key="2">
    <source>
        <dbReference type="ARBA" id="ARBA00012438"/>
    </source>
</evidence>
<dbReference type="Pfam" id="PF07494">
    <property type="entry name" value="Reg_prop"/>
    <property type="match status" value="3"/>
</dbReference>
<evidence type="ECO:0000313" key="13">
    <source>
        <dbReference type="Proteomes" id="UP001596023"/>
    </source>
</evidence>
<evidence type="ECO:0000256" key="3">
    <source>
        <dbReference type="ARBA" id="ARBA00022553"/>
    </source>
</evidence>
<dbReference type="Pfam" id="PF00512">
    <property type="entry name" value="HisKA"/>
    <property type="match status" value="1"/>
</dbReference>
<feature type="domain" description="HTH araC/xylS-type" evidence="9">
    <location>
        <begin position="1235"/>
        <end position="1334"/>
    </location>
</feature>
<evidence type="ECO:0000256" key="7">
    <source>
        <dbReference type="PROSITE-ProRule" id="PRU00169"/>
    </source>
</evidence>
<dbReference type="InterPro" id="IPR003661">
    <property type="entry name" value="HisK_dim/P_dom"/>
</dbReference>
<dbReference type="InterPro" id="IPR011123">
    <property type="entry name" value="Y_Y_Y"/>
</dbReference>
<feature type="domain" description="Response regulatory" evidence="11">
    <location>
        <begin position="1089"/>
        <end position="1204"/>
    </location>
</feature>
<dbReference type="SMART" id="SM00342">
    <property type="entry name" value="HTH_ARAC"/>
    <property type="match status" value="1"/>
</dbReference>
<dbReference type="InterPro" id="IPR013783">
    <property type="entry name" value="Ig-like_fold"/>
</dbReference>
<evidence type="ECO:0000256" key="8">
    <source>
        <dbReference type="SAM" id="Phobius"/>
    </source>
</evidence>
<keyword evidence="8" id="KW-0812">Transmembrane</keyword>
<evidence type="ECO:0000256" key="6">
    <source>
        <dbReference type="ARBA" id="ARBA00023163"/>
    </source>
</evidence>
<dbReference type="EC" id="2.7.13.3" evidence="2"/>
<dbReference type="RefSeq" id="WP_380000713.1">
    <property type="nucleotide sequence ID" value="NZ_JBHSGN010000137.1"/>
</dbReference>
<keyword evidence="6" id="KW-0804">Transcription</keyword>
<dbReference type="InterPro" id="IPR005467">
    <property type="entry name" value="His_kinase_dom"/>
</dbReference>
<name>A0ABV9L1Z5_9BACT</name>
<dbReference type="SUPFAM" id="SSF46689">
    <property type="entry name" value="Homeodomain-like"/>
    <property type="match status" value="1"/>
</dbReference>
<keyword evidence="13" id="KW-1185">Reference proteome</keyword>
<dbReference type="InterPro" id="IPR036097">
    <property type="entry name" value="HisK_dim/P_sf"/>
</dbReference>
<dbReference type="CDD" id="cd00082">
    <property type="entry name" value="HisKA"/>
    <property type="match status" value="1"/>
</dbReference>
<reference evidence="13" key="1">
    <citation type="journal article" date="2019" name="Int. J. Syst. Evol. Microbiol.">
        <title>The Global Catalogue of Microorganisms (GCM) 10K type strain sequencing project: providing services to taxonomists for standard genome sequencing and annotation.</title>
        <authorList>
            <consortium name="The Broad Institute Genomics Platform"/>
            <consortium name="The Broad Institute Genome Sequencing Center for Infectious Disease"/>
            <person name="Wu L."/>
            <person name="Ma J."/>
        </authorList>
    </citation>
    <scope>NUCLEOTIDE SEQUENCE [LARGE SCALE GENOMIC DNA]</scope>
    <source>
        <strain evidence="13">CCUG 66188</strain>
    </source>
</reference>
<dbReference type="SUPFAM" id="SSF52172">
    <property type="entry name" value="CheY-like"/>
    <property type="match status" value="1"/>
</dbReference>
<dbReference type="Gene3D" id="1.10.10.60">
    <property type="entry name" value="Homeodomain-like"/>
    <property type="match status" value="1"/>
</dbReference>
<dbReference type="EMBL" id="JBHSGN010000137">
    <property type="protein sequence ID" value="MFC4676455.1"/>
    <property type="molecule type" value="Genomic_DNA"/>
</dbReference>
<dbReference type="SMART" id="SM00448">
    <property type="entry name" value="REC"/>
    <property type="match status" value="1"/>
</dbReference>
<dbReference type="SUPFAM" id="SSF63829">
    <property type="entry name" value="Calcium-dependent phosphotriesterase"/>
    <property type="match status" value="3"/>
</dbReference>
<keyword evidence="3 7" id="KW-0597">Phosphoprotein</keyword>
<evidence type="ECO:0000256" key="1">
    <source>
        <dbReference type="ARBA" id="ARBA00000085"/>
    </source>
</evidence>
<dbReference type="InterPro" id="IPR011110">
    <property type="entry name" value="Reg_prop"/>
</dbReference>
<dbReference type="PROSITE" id="PS01124">
    <property type="entry name" value="HTH_ARAC_FAMILY_2"/>
    <property type="match status" value="1"/>
</dbReference>
<dbReference type="SMART" id="SM00387">
    <property type="entry name" value="HATPase_c"/>
    <property type="match status" value="1"/>
</dbReference>
<evidence type="ECO:0000259" key="9">
    <source>
        <dbReference type="PROSITE" id="PS01124"/>
    </source>
</evidence>
<dbReference type="Gene3D" id="1.10.287.130">
    <property type="match status" value="1"/>
</dbReference>
<dbReference type="PRINTS" id="PR00344">
    <property type="entry name" value="BCTRLSENSOR"/>
</dbReference>
<keyword evidence="8" id="KW-0472">Membrane</keyword>
<dbReference type="PROSITE" id="PS50110">
    <property type="entry name" value="RESPONSE_REGULATORY"/>
    <property type="match status" value="1"/>
</dbReference>
<dbReference type="InterPro" id="IPR009057">
    <property type="entry name" value="Homeodomain-like_sf"/>
</dbReference>
<comment type="catalytic activity">
    <reaction evidence="1">
        <text>ATP + protein L-histidine = ADP + protein N-phospho-L-histidine.</text>
        <dbReference type="EC" id="2.7.13.3"/>
    </reaction>
</comment>
<dbReference type="InterPro" id="IPR036890">
    <property type="entry name" value="HATPase_C_sf"/>
</dbReference>
<dbReference type="PROSITE" id="PS50109">
    <property type="entry name" value="HIS_KIN"/>
    <property type="match status" value="1"/>
</dbReference>
<dbReference type="Proteomes" id="UP001596023">
    <property type="component" value="Unassembled WGS sequence"/>
</dbReference>
<keyword evidence="4" id="KW-0805">Transcription regulation</keyword>
<dbReference type="InterPro" id="IPR004358">
    <property type="entry name" value="Sig_transdc_His_kin-like_C"/>
</dbReference>
<evidence type="ECO:0000259" key="11">
    <source>
        <dbReference type="PROSITE" id="PS50110"/>
    </source>
</evidence>
<feature type="domain" description="Histidine kinase" evidence="10">
    <location>
        <begin position="828"/>
        <end position="1043"/>
    </location>
</feature>
<dbReference type="Gene3D" id="3.40.50.2300">
    <property type="match status" value="1"/>
</dbReference>
<dbReference type="Gene3D" id="2.130.10.10">
    <property type="entry name" value="YVTN repeat-like/Quinoprotein amine dehydrogenase"/>
    <property type="match status" value="2"/>
</dbReference>
<feature type="transmembrane region" description="Helical" evidence="8">
    <location>
        <begin position="770"/>
        <end position="795"/>
    </location>
</feature>
<dbReference type="PROSITE" id="PS00041">
    <property type="entry name" value="HTH_ARAC_FAMILY_1"/>
    <property type="match status" value="1"/>
</dbReference>
<sequence>MRKLTLALILFFSVLLNAAPRELIFNHLGGRHGLTNMAVRDIAQDDNGYIWIATLKGLNRYDGYGIKQYYRSENGLPSNCIEKIIPIGKDSLLLGTDNGLCLFDGVKEKFITITTPASVKNIIDMVDNGTEIYLSTNAGLFTYNKHNHNLNRLADIKFGKIAIDINNNIWVAQAFSVYCLSSTGQLIREIKGRDISLAFPTEFTAIYKDLQGILWVGTTEEGIYRLNRNQRELIPVTFKDGERKDMRYVRCIQEDLRGNLWIGTENGLFIYDYVGNTYTHYQGEQSNVQTSISDNAVYSIFKSREDIMWVGTFFGGVDYTNLKDNNFNYIISDNGKCSLKGKAVSNIIKDSLGMMWFASEDQGITVVDAGGNMKCLNKNSTPALNGNNVHALAEDPFGYIWVGNFVDGLQRIDTRNWQIKSFKNTTGDTLGISNNSIYKLYIHNTDSMIIGTNHGAHVYHFKTGVFTEFEPHKLWKVRIDDIARDNNDHLWFSYHFDGIWSYNLKTGAARFYGYGMPGCSEMVSTNIYTSFLDSKGRMWFGTSNGGLMLYAQPSDSMVIYGKESELIQRDICSIQEDTYGNLWLSTDNGIYSFNPGTESFTHYQVSDNLISNQFNLSSGYKDENGSIYFGSIHGVCFFRPEDLLNSEGTPNVHITFSDFKIFGQHIKPGDKSVLQNNIDNTASLRLKYSMNTFTFNFLIINYNENYRSQFTCEYRMEGLENNWNGVQQMPQSASYTNLEPGNYVFHVRIVNKEGVVLNQRQIEIKIIPHFLLSGFMIGVYGLLGTLLAFMIIRFYRTRLRDKMDIRIERMEKNNLQELNRNKLNFFTFITHEFKTPLSIIMAVFEDISPQRNMTEEEIFIVNRNVNRLQFLINQVLEFRSIETAHARIEYVKGDVIAYGKNIFELFIPIFRQKEINYKYITTPASFYTIFDRDKIEKIISNLLSNAFKHSSYKSDLNLSVGVDEVNKQLIITCHNSSSYIHPERYQDVIQAFHKTDSADKKYSNTGIGLALVNGLVQLLSGKIDIESSPETGTIFKVSLPIVEDTKDMIVPTDDLEITHSQDIVADTIYNLTNSEINENLKTNSQAKLTILLVEDNPDINKVIKSKLSGNYKVRTAYNGREALEVLKNHIVDIVISDIMMPYMDGNELSKFIKNSREYSHIPVILITSQSSKESELKGLATGADAYIEKPFTFDELHLRIKNLIKSKSSIREHYENMKTIRLQENLSNKDEDFIQQLTHYILQNLQEENLDVDSLVEHMSISRTKLYNKLKRLTGMSATEFVNKVKIDVARQKISETEQTFAEIAWQLGFHTPSYFSRIFKKFTGMTPNDFKKNNPNQTNYL</sequence>
<comment type="caution">
    <text evidence="12">The sequence shown here is derived from an EMBL/GenBank/DDBJ whole genome shotgun (WGS) entry which is preliminary data.</text>
</comment>
<dbReference type="InterPro" id="IPR001789">
    <property type="entry name" value="Sig_transdc_resp-reg_receiver"/>
</dbReference>
<evidence type="ECO:0000256" key="4">
    <source>
        <dbReference type="ARBA" id="ARBA00023015"/>
    </source>
</evidence>
<feature type="modified residue" description="4-aspartylphosphate" evidence="7">
    <location>
        <position position="1137"/>
    </location>
</feature>
<dbReference type="Pfam" id="PF07495">
    <property type="entry name" value="Y_Y_Y"/>
    <property type="match status" value="1"/>
</dbReference>
<dbReference type="InterPro" id="IPR018060">
    <property type="entry name" value="HTH_AraC"/>
</dbReference>
<dbReference type="InterPro" id="IPR018062">
    <property type="entry name" value="HTH_AraC-typ_CS"/>
</dbReference>
<dbReference type="PANTHER" id="PTHR43547">
    <property type="entry name" value="TWO-COMPONENT HISTIDINE KINASE"/>
    <property type="match status" value="1"/>
</dbReference>